<feature type="region of interest" description="Disordered" evidence="1">
    <location>
        <begin position="120"/>
        <end position="141"/>
    </location>
</feature>
<dbReference type="InterPro" id="IPR010982">
    <property type="entry name" value="Lambda_DNA-bd_dom_sf"/>
</dbReference>
<dbReference type="Proteomes" id="UP000183585">
    <property type="component" value="Unassembled WGS sequence"/>
</dbReference>
<evidence type="ECO:0000313" key="4">
    <source>
        <dbReference type="Proteomes" id="UP000183585"/>
    </source>
</evidence>
<dbReference type="AlphaFoldDB" id="A0A1C5AZ97"/>
<feature type="compositionally biased region" description="Polar residues" evidence="1">
    <location>
        <begin position="121"/>
        <end position="130"/>
    </location>
</feature>
<dbReference type="EMBL" id="FMCT01000031">
    <property type="protein sequence ID" value="SCF50401.1"/>
    <property type="molecule type" value="Genomic_DNA"/>
</dbReference>
<accession>A0A1C5AZ97</accession>
<name>A0A1C5AZ97_9ACTN</name>
<feature type="domain" description="HTH cro/C1-type" evidence="2">
    <location>
        <begin position="21"/>
        <end position="75"/>
    </location>
</feature>
<proteinExistence type="predicted"/>
<gene>
    <name evidence="3" type="ORF">GA0070563_13126</name>
</gene>
<dbReference type="SUPFAM" id="SSF47413">
    <property type="entry name" value="lambda repressor-like DNA-binding domains"/>
    <property type="match status" value="1"/>
</dbReference>
<dbReference type="Gene3D" id="1.10.260.40">
    <property type="entry name" value="lambda repressor-like DNA-binding domains"/>
    <property type="match status" value="1"/>
</dbReference>
<evidence type="ECO:0000313" key="3">
    <source>
        <dbReference type="EMBL" id="SCF50401.1"/>
    </source>
</evidence>
<dbReference type="RefSeq" id="WP_074479397.1">
    <property type="nucleotide sequence ID" value="NZ_FMCT01000031.1"/>
</dbReference>
<reference evidence="4" key="1">
    <citation type="submission" date="2016-06" db="EMBL/GenBank/DDBJ databases">
        <authorList>
            <person name="Varghese N."/>
            <person name="Submissions Spin"/>
        </authorList>
    </citation>
    <scope>NUCLEOTIDE SEQUENCE [LARGE SCALE GENOMIC DNA]</scope>
    <source>
        <strain evidence="4">DSM 43168</strain>
    </source>
</reference>
<dbReference type="PROSITE" id="PS50943">
    <property type="entry name" value="HTH_CROC1"/>
    <property type="match status" value="1"/>
</dbReference>
<dbReference type="CDD" id="cd00093">
    <property type="entry name" value="HTH_XRE"/>
    <property type="match status" value="1"/>
</dbReference>
<keyword evidence="4" id="KW-1185">Reference proteome</keyword>
<protein>
    <submittedName>
        <fullName evidence="3">Helix-turn-helix domain-containing protein</fullName>
    </submittedName>
</protein>
<dbReference type="Pfam" id="PF13560">
    <property type="entry name" value="HTH_31"/>
    <property type="match status" value="1"/>
</dbReference>
<sequence>MTHQPRTPRAQPQRAALGRRLRAHRLALGLTSREIATHIGSSHSQMTSIETTKQDVLVGTLIAAAEAVGLNVALAGDHHLPLLALTAAEVRALVAAASAHADESADAPDPALLDALDRLTSPATVDTTPTRPHRDEPPLTRRVVNVHLPAADIPA</sequence>
<dbReference type="InterPro" id="IPR001387">
    <property type="entry name" value="Cro/C1-type_HTH"/>
</dbReference>
<evidence type="ECO:0000256" key="1">
    <source>
        <dbReference type="SAM" id="MobiDB-lite"/>
    </source>
</evidence>
<evidence type="ECO:0000259" key="2">
    <source>
        <dbReference type="PROSITE" id="PS50943"/>
    </source>
</evidence>
<dbReference type="GO" id="GO:0003677">
    <property type="term" value="F:DNA binding"/>
    <property type="evidence" value="ECO:0007669"/>
    <property type="project" value="InterPro"/>
</dbReference>
<organism evidence="3 4">
    <name type="scientific">Micromonospora carbonacea</name>
    <dbReference type="NCBI Taxonomy" id="47853"/>
    <lineage>
        <taxon>Bacteria</taxon>
        <taxon>Bacillati</taxon>
        <taxon>Actinomycetota</taxon>
        <taxon>Actinomycetes</taxon>
        <taxon>Micromonosporales</taxon>
        <taxon>Micromonosporaceae</taxon>
        <taxon>Micromonospora</taxon>
    </lineage>
</organism>